<evidence type="ECO:0000259" key="1">
    <source>
        <dbReference type="Pfam" id="PF10026"/>
    </source>
</evidence>
<keyword evidence="2" id="KW-0378">Hydrolase</keyword>
<feature type="domain" description="DUF2268" evidence="1">
    <location>
        <begin position="95"/>
        <end position="287"/>
    </location>
</feature>
<comment type="caution">
    <text evidence="2">The sequence shown here is derived from an EMBL/GenBank/DDBJ whole genome shotgun (WGS) entry which is preliminary data.</text>
</comment>
<proteinExistence type="predicted"/>
<dbReference type="GO" id="GO:0008233">
    <property type="term" value="F:peptidase activity"/>
    <property type="evidence" value="ECO:0007669"/>
    <property type="project" value="UniProtKB-KW"/>
</dbReference>
<name>A0AA90SS88_9ACTN</name>
<protein>
    <submittedName>
        <fullName evidence="2">DUF2268 domain-containing putative Zn-dependent protease</fullName>
    </submittedName>
</protein>
<dbReference type="Pfam" id="PF10026">
    <property type="entry name" value="DUF2268"/>
    <property type="match status" value="1"/>
</dbReference>
<keyword evidence="3" id="KW-1185">Reference proteome</keyword>
<dbReference type="GO" id="GO:0006508">
    <property type="term" value="P:proteolysis"/>
    <property type="evidence" value="ECO:0007669"/>
    <property type="project" value="UniProtKB-KW"/>
</dbReference>
<sequence length="296" mass="31995">MEITVLDTYTSMLTVLQAPAAERPALLERMWQPMMGMYRYFPGPVDLAAMHRASSGFPLDRDTEACIDAVERLHAADAWGRVERALHEAAAWLQDGLERVDLPAVTVLLVVGDPGDRIFLEEALGLTANGSVTGYLYLNIWPSPENLERVEATAVHEFDHNVRYAPGGVVWDPTTVTVGEQIVSEGLADALARQQFGDELGASRIGVRHRHDDALFATVADHLDVTGMQNFASWVLGDAIAGRFGAPPLGVPTGAGYAVGNRLVDTYLAVRRITAAEAVHTDAQEVIAVGLAEDRG</sequence>
<organism evidence="2 3">
    <name type="scientific">Tsukamurella strandjordii</name>
    <dbReference type="NCBI Taxonomy" id="147577"/>
    <lineage>
        <taxon>Bacteria</taxon>
        <taxon>Bacillati</taxon>
        <taxon>Actinomycetota</taxon>
        <taxon>Actinomycetes</taxon>
        <taxon>Mycobacteriales</taxon>
        <taxon>Tsukamurellaceae</taxon>
        <taxon>Tsukamurella</taxon>
    </lineage>
</organism>
<dbReference type="Proteomes" id="UP001178281">
    <property type="component" value="Unassembled WGS sequence"/>
</dbReference>
<dbReference type="AlphaFoldDB" id="A0AA90SS88"/>
<keyword evidence="2" id="KW-0645">Protease</keyword>
<dbReference type="InterPro" id="IPR018728">
    <property type="entry name" value="DUF2268"/>
</dbReference>
<evidence type="ECO:0000313" key="2">
    <source>
        <dbReference type="EMBL" id="MDP0399651.1"/>
    </source>
</evidence>
<dbReference type="EMBL" id="JAUTIX010000007">
    <property type="protein sequence ID" value="MDP0399651.1"/>
    <property type="molecule type" value="Genomic_DNA"/>
</dbReference>
<dbReference type="RefSeq" id="WP_305112234.1">
    <property type="nucleotide sequence ID" value="NZ_JAUTIX010000007.1"/>
</dbReference>
<accession>A0AA90SS88</accession>
<gene>
    <name evidence="2" type="ORF">Q7X28_17140</name>
</gene>
<reference evidence="2" key="1">
    <citation type="submission" date="2023-08" db="EMBL/GenBank/DDBJ databases">
        <title>The draft genome of Tsukamurella strandjordii strain 050030.</title>
        <authorList>
            <person name="Zhao F."/>
            <person name="Feng Y."/>
            <person name="Zong Z."/>
        </authorList>
    </citation>
    <scope>NUCLEOTIDE SEQUENCE</scope>
    <source>
        <strain evidence="2">050030</strain>
    </source>
</reference>
<evidence type="ECO:0000313" key="3">
    <source>
        <dbReference type="Proteomes" id="UP001178281"/>
    </source>
</evidence>